<accession>A0AAV3Y4E6</accession>
<dbReference type="Proteomes" id="UP000735302">
    <property type="component" value="Unassembled WGS sequence"/>
</dbReference>
<dbReference type="AlphaFoldDB" id="A0AAV3Y4E6"/>
<reference evidence="1 2" key="1">
    <citation type="journal article" date="2021" name="Elife">
        <title>Chloroplast acquisition without the gene transfer in kleptoplastic sea slugs, Plakobranchus ocellatus.</title>
        <authorList>
            <person name="Maeda T."/>
            <person name="Takahashi S."/>
            <person name="Yoshida T."/>
            <person name="Shimamura S."/>
            <person name="Takaki Y."/>
            <person name="Nagai Y."/>
            <person name="Toyoda A."/>
            <person name="Suzuki Y."/>
            <person name="Arimoto A."/>
            <person name="Ishii H."/>
            <person name="Satoh N."/>
            <person name="Nishiyama T."/>
            <person name="Hasebe M."/>
            <person name="Maruyama T."/>
            <person name="Minagawa J."/>
            <person name="Obokata J."/>
            <person name="Shigenobu S."/>
        </authorList>
    </citation>
    <scope>NUCLEOTIDE SEQUENCE [LARGE SCALE GENOMIC DNA]</scope>
</reference>
<gene>
    <name evidence="1" type="ORF">PoB_000382700</name>
</gene>
<evidence type="ECO:0000313" key="1">
    <source>
        <dbReference type="EMBL" id="GFN77321.1"/>
    </source>
</evidence>
<name>A0AAV3Y4E6_9GAST</name>
<comment type="caution">
    <text evidence="1">The sequence shown here is derived from an EMBL/GenBank/DDBJ whole genome shotgun (WGS) entry which is preliminary data.</text>
</comment>
<protein>
    <submittedName>
        <fullName evidence="1">Uncharacterized protein</fullName>
    </submittedName>
</protein>
<evidence type="ECO:0000313" key="2">
    <source>
        <dbReference type="Proteomes" id="UP000735302"/>
    </source>
</evidence>
<sequence length="75" mass="8297">MSRYQGCEVDNHSKALDQPMSRCQSLRSRGHAKTLDLAYVQMQGLMNLGSCQKPCPNLCPDVRVDESGIMPKALS</sequence>
<keyword evidence="2" id="KW-1185">Reference proteome</keyword>
<organism evidence="1 2">
    <name type="scientific">Plakobranchus ocellatus</name>
    <dbReference type="NCBI Taxonomy" id="259542"/>
    <lineage>
        <taxon>Eukaryota</taxon>
        <taxon>Metazoa</taxon>
        <taxon>Spiralia</taxon>
        <taxon>Lophotrochozoa</taxon>
        <taxon>Mollusca</taxon>
        <taxon>Gastropoda</taxon>
        <taxon>Heterobranchia</taxon>
        <taxon>Euthyneura</taxon>
        <taxon>Panpulmonata</taxon>
        <taxon>Sacoglossa</taxon>
        <taxon>Placobranchoidea</taxon>
        <taxon>Plakobranchidae</taxon>
        <taxon>Plakobranchus</taxon>
    </lineage>
</organism>
<dbReference type="EMBL" id="BLXT01000469">
    <property type="protein sequence ID" value="GFN77321.1"/>
    <property type="molecule type" value="Genomic_DNA"/>
</dbReference>
<proteinExistence type="predicted"/>